<evidence type="ECO:0000313" key="2">
    <source>
        <dbReference type="Proteomes" id="UP000823405"/>
    </source>
</evidence>
<protein>
    <submittedName>
        <fullName evidence="1">Uncharacterized protein</fullName>
    </submittedName>
</protein>
<gene>
    <name evidence="1" type="ORF">BGZ97_001557</name>
</gene>
<comment type="caution">
    <text evidence="1">The sequence shown here is derived from an EMBL/GenBank/DDBJ whole genome shotgun (WGS) entry which is preliminary data.</text>
</comment>
<reference evidence="1" key="1">
    <citation type="journal article" date="2020" name="Fungal Divers.">
        <title>Resolving the Mortierellaceae phylogeny through synthesis of multi-gene phylogenetics and phylogenomics.</title>
        <authorList>
            <person name="Vandepol N."/>
            <person name="Liber J."/>
            <person name="Desiro A."/>
            <person name="Na H."/>
            <person name="Kennedy M."/>
            <person name="Barry K."/>
            <person name="Grigoriev I.V."/>
            <person name="Miller A.N."/>
            <person name="O'Donnell K."/>
            <person name="Stajich J.E."/>
            <person name="Bonito G."/>
        </authorList>
    </citation>
    <scope>NUCLEOTIDE SEQUENCE</scope>
    <source>
        <strain evidence="1">NVP60</strain>
    </source>
</reference>
<dbReference type="AlphaFoldDB" id="A0A9P6UI19"/>
<dbReference type="EMBL" id="JAAAIN010001323">
    <property type="protein sequence ID" value="KAG0304280.1"/>
    <property type="molecule type" value="Genomic_DNA"/>
</dbReference>
<feature type="non-terminal residue" evidence="1">
    <location>
        <position position="1"/>
    </location>
</feature>
<dbReference type="Proteomes" id="UP000823405">
    <property type="component" value="Unassembled WGS sequence"/>
</dbReference>
<name>A0A9P6UI19_9FUNG</name>
<keyword evidence="2" id="KW-1185">Reference proteome</keyword>
<dbReference type="OrthoDB" id="2365181at2759"/>
<evidence type="ECO:0000313" key="1">
    <source>
        <dbReference type="EMBL" id="KAG0304280.1"/>
    </source>
</evidence>
<sequence>MSMDPPELLTYVKSDAGFDQMLQVQRPLPEAYLQLLMKKNLCHRRLYRQVILFRETFWTLADPIMEQLQSLTIPLSLIERYLGVVARFESLETVDFLMDIIYSFTDEDIDETARARRGEDWRFAARFVQDHTRLFKGVLKTVTYGKVWIWPWAHYHLDCDQEVHMEILKLLPPAIITVLTECTWSQYIARPMESDLGRIDDIRRLYPWNPWIRGIQDDPLILQRCRSLKTMDIVSPGQGGFRWAVLEKRYTEGLGHRTSSKDLYHGHYNGHETPAQDEPRSLYWQQGLLPLAEVKITEGDMPFTDEVDDIAIGFSRTLESLEAITLGPKNAFLSSQLISSPLRLFFGRGWVDLPLLSNLVLNSLYGPLAIDSQLFSHCPNLVNVQISDRMVNYKYEDIEAWQLQQPAELFKVQQLSLTGLSALTFHPDTLHTTKSLECLNLAIAPTEDIAQRIHRRFIPPVEEIERFYNLQRDRAIEVGGDDGEKTGGFERGGLALDRQLPPRRWSWDWDLPCLTHLALDAEFAYRFKFRMLQKCPSLELLALDISTVNEDTHRRTLSIADLFVSKFNNSDDDLSSSQPPHEQEERIVARSSENLREIEHEKNEFAASGLIKVVKESMPEMGYVGLYGYDPSHEEAVALGLNPVPSDEVVDYSTQDQ</sequence>
<accession>A0A9P6UI19</accession>
<proteinExistence type="predicted"/>
<organism evidence="1 2">
    <name type="scientific">Linnemannia gamsii</name>
    <dbReference type="NCBI Taxonomy" id="64522"/>
    <lineage>
        <taxon>Eukaryota</taxon>
        <taxon>Fungi</taxon>
        <taxon>Fungi incertae sedis</taxon>
        <taxon>Mucoromycota</taxon>
        <taxon>Mortierellomycotina</taxon>
        <taxon>Mortierellomycetes</taxon>
        <taxon>Mortierellales</taxon>
        <taxon>Mortierellaceae</taxon>
        <taxon>Linnemannia</taxon>
    </lineage>
</organism>